<dbReference type="CDD" id="cd11304">
    <property type="entry name" value="Cadherin_repeat"/>
    <property type="match status" value="6"/>
</dbReference>
<name>A0A452IZ80_9SAUR</name>
<dbReference type="Pfam" id="PF15974">
    <property type="entry name" value="Cadherin_tail"/>
    <property type="match status" value="1"/>
</dbReference>
<feature type="domain" description="Cadherin" evidence="16">
    <location>
        <begin position="29"/>
        <end position="135"/>
    </location>
</feature>
<evidence type="ECO:0000256" key="3">
    <source>
        <dbReference type="ARBA" id="ARBA00022475"/>
    </source>
</evidence>
<feature type="chain" id="PRO_5019566631" description="Cadherin domain-containing protein" evidence="15">
    <location>
        <begin position="32"/>
        <end position="938"/>
    </location>
</feature>
<dbReference type="SMART" id="SM00112">
    <property type="entry name" value="CA"/>
    <property type="match status" value="6"/>
</dbReference>
<feature type="transmembrane region" description="Helical" evidence="14">
    <location>
        <begin position="692"/>
        <end position="717"/>
    </location>
</feature>
<protein>
    <recommendedName>
        <fullName evidence="16">Cadherin domain-containing protein</fullName>
    </recommendedName>
</protein>
<dbReference type="InterPro" id="IPR031904">
    <property type="entry name" value="Cadherin_CBD"/>
</dbReference>
<evidence type="ECO:0000256" key="9">
    <source>
        <dbReference type="ARBA" id="ARBA00022989"/>
    </source>
</evidence>
<dbReference type="InterPro" id="IPR015919">
    <property type="entry name" value="Cadherin-like_sf"/>
</dbReference>
<reference evidence="17" key="3">
    <citation type="submission" date="2025-09" db="UniProtKB">
        <authorList>
            <consortium name="Ensembl"/>
        </authorList>
    </citation>
    <scope>IDENTIFICATION</scope>
</reference>
<keyword evidence="9 14" id="KW-1133">Transmembrane helix</keyword>
<dbReference type="Pfam" id="PF16492">
    <property type="entry name" value="Cadherin_C_2"/>
    <property type="match status" value="1"/>
</dbReference>
<dbReference type="PRINTS" id="PR00205">
    <property type="entry name" value="CADHERIN"/>
</dbReference>
<dbReference type="SUPFAM" id="SSF49313">
    <property type="entry name" value="Cadherin-like"/>
    <property type="match status" value="6"/>
</dbReference>
<dbReference type="PROSITE" id="PS00232">
    <property type="entry name" value="CADHERIN_1"/>
    <property type="match status" value="2"/>
</dbReference>
<evidence type="ECO:0000256" key="2">
    <source>
        <dbReference type="ARBA" id="ARBA00004251"/>
    </source>
</evidence>
<keyword evidence="8" id="KW-0130">Cell adhesion</keyword>
<evidence type="ECO:0000256" key="1">
    <source>
        <dbReference type="ARBA" id="ARBA00003436"/>
    </source>
</evidence>
<reference evidence="17" key="2">
    <citation type="submission" date="2025-08" db="UniProtKB">
        <authorList>
            <consortium name="Ensembl"/>
        </authorList>
    </citation>
    <scope>IDENTIFICATION</scope>
</reference>
<feature type="region of interest" description="Disordered" evidence="13">
    <location>
        <begin position="807"/>
        <end position="847"/>
    </location>
</feature>
<reference evidence="18" key="1">
    <citation type="journal article" date="2017" name="PLoS ONE">
        <title>The Agassiz's desert tortoise genome provides a resource for the conservation of a threatened species.</title>
        <authorList>
            <person name="Tollis M."/>
            <person name="DeNardo D.F."/>
            <person name="Cornelius J.A."/>
            <person name="Dolby G.A."/>
            <person name="Edwards T."/>
            <person name="Henen B.T."/>
            <person name="Karl A.E."/>
            <person name="Murphy R.W."/>
            <person name="Kusumi K."/>
        </authorList>
    </citation>
    <scope>NUCLEOTIDE SEQUENCE [LARGE SCALE GENOMIC DNA]</scope>
</reference>
<dbReference type="InterPro" id="IPR032455">
    <property type="entry name" value="Cadherin_C"/>
</dbReference>
<dbReference type="Pfam" id="PF00028">
    <property type="entry name" value="Cadherin"/>
    <property type="match status" value="5"/>
</dbReference>
<evidence type="ECO:0000313" key="18">
    <source>
        <dbReference type="Proteomes" id="UP000291020"/>
    </source>
</evidence>
<dbReference type="FunFam" id="2.60.40.60:FF:000006">
    <property type="entry name" value="Protocadherin alpha 2"/>
    <property type="match status" value="1"/>
</dbReference>
<dbReference type="InterPro" id="IPR013164">
    <property type="entry name" value="Cadherin_N"/>
</dbReference>
<dbReference type="InterPro" id="IPR050174">
    <property type="entry name" value="Protocadherin/Cadherin-CA"/>
</dbReference>
<evidence type="ECO:0000259" key="16">
    <source>
        <dbReference type="PROSITE" id="PS50268"/>
    </source>
</evidence>
<keyword evidence="4 14" id="KW-0812">Transmembrane</keyword>
<evidence type="ECO:0000256" key="15">
    <source>
        <dbReference type="SAM" id="SignalP"/>
    </source>
</evidence>
<feature type="domain" description="Cadherin" evidence="16">
    <location>
        <begin position="136"/>
        <end position="244"/>
    </location>
</feature>
<dbReference type="InterPro" id="IPR002126">
    <property type="entry name" value="Cadherin-like_dom"/>
</dbReference>
<dbReference type="PANTHER" id="PTHR24028">
    <property type="entry name" value="CADHERIN-87A"/>
    <property type="match status" value="1"/>
</dbReference>
<comment type="subcellular location">
    <subcellularLocation>
        <location evidence="2">Cell membrane</location>
        <topology evidence="2">Single-pass type I membrane protein</topology>
    </subcellularLocation>
</comment>
<dbReference type="FunFam" id="2.60.40.60:FF:000018">
    <property type="entry name" value="Protocadherin gamma c3"/>
    <property type="match status" value="1"/>
</dbReference>
<proteinExistence type="predicted"/>
<comment type="function">
    <text evidence="1">Potential calcium-dependent cell-adhesion protein. May be involved in the establishment and maintenance of specific neuronal connections in the brain.</text>
</comment>
<dbReference type="FunFam" id="2.60.40.60:FF:000004">
    <property type="entry name" value="Protocadherin 1 gamma 2"/>
    <property type="match status" value="1"/>
</dbReference>
<dbReference type="PANTHER" id="PTHR24028:SF236">
    <property type="entry name" value="PROTOCADHERIN GAMMA-C3"/>
    <property type="match status" value="1"/>
</dbReference>
<accession>A0A452IZ80</accession>
<feature type="domain" description="Cadherin" evidence="16">
    <location>
        <begin position="582"/>
        <end position="686"/>
    </location>
</feature>
<dbReference type="GO" id="GO:0005886">
    <property type="term" value="C:plasma membrane"/>
    <property type="evidence" value="ECO:0007669"/>
    <property type="project" value="UniProtKB-SubCell"/>
</dbReference>
<dbReference type="Ensembl" id="ENSGAGT00000037820.1">
    <property type="protein sequence ID" value="ENSGAGP00000033380.1"/>
    <property type="gene ID" value="ENSGAGG00000023784.1"/>
</dbReference>
<keyword evidence="11" id="KW-0325">Glycoprotein</keyword>
<keyword evidence="5 15" id="KW-0732">Signal</keyword>
<feature type="compositionally biased region" description="Polar residues" evidence="13">
    <location>
        <begin position="814"/>
        <end position="838"/>
    </location>
</feature>
<dbReference type="Proteomes" id="UP000291020">
    <property type="component" value="Unassembled WGS sequence"/>
</dbReference>
<organism evidence="17 18">
    <name type="scientific">Gopherus agassizii</name>
    <name type="common">Agassiz's desert tortoise</name>
    <dbReference type="NCBI Taxonomy" id="38772"/>
    <lineage>
        <taxon>Eukaryota</taxon>
        <taxon>Metazoa</taxon>
        <taxon>Chordata</taxon>
        <taxon>Craniata</taxon>
        <taxon>Vertebrata</taxon>
        <taxon>Euteleostomi</taxon>
        <taxon>Archelosauria</taxon>
        <taxon>Testudinata</taxon>
        <taxon>Testudines</taxon>
        <taxon>Cryptodira</taxon>
        <taxon>Durocryptodira</taxon>
        <taxon>Testudinoidea</taxon>
        <taxon>Testudinidae</taxon>
        <taxon>Gopherus</taxon>
    </lineage>
</organism>
<keyword evidence="6" id="KW-0677">Repeat</keyword>
<feature type="domain" description="Cadherin" evidence="16">
    <location>
        <begin position="458"/>
        <end position="567"/>
    </location>
</feature>
<evidence type="ECO:0000256" key="11">
    <source>
        <dbReference type="ARBA" id="ARBA00023180"/>
    </source>
</evidence>
<evidence type="ECO:0000256" key="13">
    <source>
        <dbReference type="SAM" id="MobiDB-lite"/>
    </source>
</evidence>
<dbReference type="Pfam" id="PF08266">
    <property type="entry name" value="Cadherin_2"/>
    <property type="match status" value="1"/>
</dbReference>
<evidence type="ECO:0000313" key="17">
    <source>
        <dbReference type="Ensembl" id="ENSGAGP00000033380.1"/>
    </source>
</evidence>
<feature type="domain" description="Cadherin" evidence="16">
    <location>
        <begin position="353"/>
        <end position="457"/>
    </location>
</feature>
<keyword evidence="18" id="KW-1185">Reference proteome</keyword>
<dbReference type="GO" id="GO:0007156">
    <property type="term" value="P:homophilic cell adhesion via plasma membrane adhesion molecules"/>
    <property type="evidence" value="ECO:0007669"/>
    <property type="project" value="InterPro"/>
</dbReference>
<keyword evidence="7 12" id="KW-0106">Calcium</keyword>
<evidence type="ECO:0000256" key="14">
    <source>
        <dbReference type="SAM" id="Phobius"/>
    </source>
</evidence>
<dbReference type="FunFam" id="2.60.40.60:FF:000001">
    <property type="entry name" value="Protocadherin alpha 2"/>
    <property type="match status" value="1"/>
</dbReference>
<dbReference type="Gene3D" id="2.60.40.60">
    <property type="entry name" value="Cadherins"/>
    <property type="match status" value="6"/>
</dbReference>
<evidence type="ECO:0000256" key="7">
    <source>
        <dbReference type="ARBA" id="ARBA00022837"/>
    </source>
</evidence>
<dbReference type="GO" id="GO:0005509">
    <property type="term" value="F:calcium ion binding"/>
    <property type="evidence" value="ECO:0007669"/>
    <property type="project" value="UniProtKB-UniRule"/>
</dbReference>
<sequence>MKRSAGRSRWVTEWQVLSLLFLSGVSEWASAAIRYAIPEETQKGSSVGNVVADLGLELKRLPDRRVRVVSGGGKRYFEADLKSGVLFVKERIDREELCGALSPCTLGFEIVLENPLELYSAAVEIQDINDNDPGFPSSQIRLEVSESVAPGARFPLESAQDPDVGSNSLQTYHLSANQHFVLNVKTGGDGSKYAELVLEKELDREEQPELQLLLTALDGGSPPRSASVHIHIDVLDANDNAPVFNQTTYRASVRENTRTDTVVVKTSAFDLDAGPNGDIVYSFNSHTAAKVRELFALDSATGELRVKGLLDYEETVFYEIYIQAKDKGSNPGVAHCKVLVEIIDVNDNAPEITVTSVYSPVPEDASPGTVIALLSVTDLDSGDNGLVNCFMPIGIPFTLSSSLKNYYTLKTKAALDRELVSEYNITVTARDSGSPSLWAESQISVQVSDINDNPPISPQLSYQVYVAENNLPGALIFNVSAWDPDLNQNSRLSFSILENSLPGNVVGRYFSISPENGTICALLSLDHEDILEFRITVHVRDGGLPALSTTLTVTVFVTDLNDNAPNVLYPPPNASSLHLEMISPTVSAGHVVTKLVAWDADSGYNAWLSYTLLQATDTSLFSVGLHSGEISIARQLQEGDAPKHTLVILVKDHGEPARSSSATITIAIAETAKEAMTDLTDVSPTQDKKKQLTFYLILAVIVVSVAFFVTVIGVSIVQFYKWRQSKEIFSSSRSSLYGTPGPFTRIDAVRGGYVPPNFYQQVYLTTDSRQSDLLCTKPFAPSPTGSRQNTVKNCELGLYHQRIDTASRCPAPGEQSQPNPDWRFSQAQRPGTSGSQNGEEGGAWPNNQFDTEMLQAMILASANEAADGNSTLVGGAGTMGLSTRYGPQFTLQHVPDYRQNVYIPGSTATLSNSSGKRDGKSSGSSGGNKKKSGKKEKK</sequence>
<dbReference type="InterPro" id="IPR020894">
    <property type="entry name" value="Cadherin_CS"/>
</dbReference>
<evidence type="ECO:0000256" key="5">
    <source>
        <dbReference type="ARBA" id="ARBA00022729"/>
    </source>
</evidence>
<evidence type="ECO:0000256" key="6">
    <source>
        <dbReference type="ARBA" id="ARBA00022737"/>
    </source>
</evidence>
<dbReference type="FunFam" id="2.60.40.60:FF:000002">
    <property type="entry name" value="Protocadherin alpha 2"/>
    <property type="match status" value="1"/>
</dbReference>
<dbReference type="AlphaFoldDB" id="A0A452IZ80"/>
<evidence type="ECO:0000256" key="4">
    <source>
        <dbReference type="ARBA" id="ARBA00022692"/>
    </source>
</evidence>
<dbReference type="FunFam" id="2.60.40.60:FF:000129">
    <property type="entry name" value="protocadherin alpha-C2 isoform X1"/>
    <property type="match status" value="1"/>
</dbReference>
<keyword evidence="10 14" id="KW-0472">Membrane</keyword>
<evidence type="ECO:0000256" key="10">
    <source>
        <dbReference type="ARBA" id="ARBA00023136"/>
    </source>
</evidence>
<evidence type="ECO:0000256" key="12">
    <source>
        <dbReference type="PROSITE-ProRule" id="PRU00043"/>
    </source>
</evidence>
<feature type="signal peptide" evidence="15">
    <location>
        <begin position="1"/>
        <end position="31"/>
    </location>
</feature>
<feature type="domain" description="Cadherin" evidence="16">
    <location>
        <begin position="245"/>
        <end position="352"/>
    </location>
</feature>
<dbReference type="PROSITE" id="PS50268">
    <property type="entry name" value="CADHERIN_2"/>
    <property type="match status" value="6"/>
</dbReference>
<feature type="region of interest" description="Disordered" evidence="13">
    <location>
        <begin position="904"/>
        <end position="938"/>
    </location>
</feature>
<evidence type="ECO:0000256" key="8">
    <source>
        <dbReference type="ARBA" id="ARBA00022889"/>
    </source>
</evidence>
<keyword evidence="3" id="KW-1003">Cell membrane</keyword>
<feature type="compositionally biased region" description="Basic residues" evidence="13">
    <location>
        <begin position="928"/>
        <end position="938"/>
    </location>
</feature>